<dbReference type="AlphaFoldDB" id="A0A8T0SL79"/>
<reference evidence="1" key="1">
    <citation type="submission" date="2020-05" db="EMBL/GenBank/DDBJ databases">
        <title>WGS assembly of Panicum virgatum.</title>
        <authorList>
            <person name="Lovell J.T."/>
            <person name="Jenkins J."/>
            <person name="Shu S."/>
            <person name="Juenger T.E."/>
            <person name="Schmutz J."/>
        </authorList>
    </citation>
    <scope>NUCLEOTIDE SEQUENCE</scope>
    <source>
        <strain evidence="1">AP13</strain>
    </source>
</reference>
<dbReference type="Proteomes" id="UP000823388">
    <property type="component" value="Chromosome 5K"/>
</dbReference>
<comment type="caution">
    <text evidence="1">The sequence shown here is derived from an EMBL/GenBank/DDBJ whole genome shotgun (WGS) entry which is preliminary data.</text>
</comment>
<protein>
    <submittedName>
        <fullName evidence="1">Uncharacterized protein</fullName>
    </submittedName>
</protein>
<proteinExistence type="predicted"/>
<organism evidence="1 2">
    <name type="scientific">Panicum virgatum</name>
    <name type="common">Blackwell switchgrass</name>
    <dbReference type="NCBI Taxonomy" id="38727"/>
    <lineage>
        <taxon>Eukaryota</taxon>
        <taxon>Viridiplantae</taxon>
        <taxon>Streptophyta</taxon>
        <taxon>Embryophyta</taxon>
        <taxon>Tracheophyta</taxon>
        <taxon>Spermatophyta</taxon>
        <taxon>Magnoliopsida</taxon>
        <taxon>Liliopsida</taxon>
        <taxon>Poales</taxon>
        <taxon>Poaceae</taxon>
        <taxon>PACMAD clade</taxon>
        <taxon>Panicoideae</taxon>
        <taxon>Panicodae</taxon>
        <taxon>Paniceae</taxon>
        <taxon>Panicinae</taxon>
        <taxon>Panicum</taxon>
        <taxon>Panicum sect. Hiantes</taxon>
    </lineage>
</organism>
<evidence type="ECO:0000313" key="1">
    <source>
        <dbReference type="EMBL" id="KAG2597753.1"/>
    </source>
</evidence>
<name>A0A8T0SL79_PANVG</name>
<evidence type="ECO:0000313" key="2">
    <source>
        <dbReference type="Proteomes" id="UP000823388"/>
    </source>
</evidence>
<gene>
    <name evidence="1" type="ORF">PVAP13_5KG222807</name>
</gene>
<sequence length="72" mass="8271">MVPLPPSRVVFISPEAWRKDQPTTRTMFSGPHIAYDVGLCRMVIAPVELDGSWSCYAWDFKEKRGSAFWTCF</sequence>
<keyword evidence="2" id="KW-1185">Reference proteome</keyword>
<dbReference type="EMBL" id="CM029045">
    <property type="protein sequence ID" value="KAG2597753.1"/>
    <property type="molecule type" value="Genomic_DNA"/>
</dbReference>
<accession>A0A8T0SL79</accession>